<dbReference type="AlphaFoldDB" id="A0A5K1IS94"/>
<dbReference type="GO" id="GO:0008745">
    <property type="term" value="F:N-acetylmuramoyl-L-alanine amidase activity"/>
    <property type="evidence" value="ECO:0007669"/>
    <property type="project" value="UniProtKB-EC"/>
</dbReference>
<proteinExistence type="predicted"/>
<organism evidence="4 5">
    <name type="scientific">Collinsella intestinalis</name>
    <dbReference type="NCBI Taxonomy" id="147207"/>
    <lineage>
        <taxon>Bacteria</taxon>
        <taxon>Bacillati</taxon>
        <taxon>Actinomycetota</taxon>
        <taxon>Coriobacteriia</taxon>
        <taxon>Coriobacteriales</taxon>
        <taxon>Coriobacteriaceae</taxon>
        <taxon>Collinsella</taxon>
    </lineage>
</organism>
<dbReference type="Proteomes" id="UP000405524">
    <property type="component" value="Unassembled WGS sequence"/>
</dbReference>
<dbReference type="Gene3D" id="3.40.630.40">
    <property type="entry name" value="Zn-dependent exopeptidases"/>
    <property type="match status" value="1"/>
</dbReference>
<feature type="domain" description="MurNAc-LAA" evidence="3">
    <location>
        <begin position="270"/>
        <end position="407"/>
    </location>
</feature>
<dbReference type="Pfam" id="PF18885">
    <property type="entry name" value="DUF5648"/>
    <property type="match status" value="1"/>
</dbReference>
<dbReference type="RefSeq" id="WP_193221152.1">
    <property type="nucleotide sequence ID" value="NZ_CABWIC010000007.1"/>
</dbReference>
<feature type="chain" id="PRO_5038474737" evidence="2">
    <location>
        <begin position="28"/>
        <end position="550"/>
    </location>
</feature>
<evidence type="ECO:0000256" key="1">
    <source>
        <dbReference type="ARBA" id="ARBA00022801"/>
    </source>
</evidence>
<keyword evidence="1 4" id="KW-0378">Hydrolase</keyword>
<dbReference type="PANTHER" id="PTHR30404">
    <property type="entry name" value="N-ACETYLMURAMOYL-L-ALANINE AMIDASE"/>
    <property type="match status" value="1"/>
</dbReference>
<dbReference type="EMBL" id="CABWIC010000007">
    <property type="protein sequence ID" value="VWL91032.1"/>
    <property type="molecule type" value="Genomic_DNA"/>
</dbReference>
<dbReference type="InterPro" id="IPR002508">
    <property type="entry name" value="MurNAc-LAA_cat"/>
</dbReference>
<dbReference type="CDD" id="cd02696">
    <property type="entry name" value="MurNAc-LAA"/>
    <property type="match status" value="1"/>
</dbReference>
<accession>A0A5K1IS94</accession>
<dbReference type="SMART" id="SM00646">
    <property type="entry name" value="Ami_3"/>
    <property type="match status" value="1"/>
</dbReference>
<dbReference type="GO" id="GO:0030288">
    <property type="term" value="C:outer membrane-bounded periplasmic space"/>
    <property type="evidence" value="ECO:0007669"/>
    <property type="project" value="TreeGrafter"/>
</dbReference>
<dbReference type="InterPro" id="IPR043708">
    <property type="entry name" value="DUF5648"/>
</dbReference>
<dbReference type="InterPro" id="IPR050695">
    <property type="entry name" value="N-acetylmuramoyl_amidase_3"/>
</dbReference>
<gene>
    <name evidence="4" type="primary">cwlC</name>
    <name evidence="4" type="ORF">JKKLCJKK_00252</name>
</gene>
<dbReference type="SUPFAM" id="SSF53187">
    <property type="entry name" value="Zn-dependent exopeptidases"/>
    <property type="match status" value="1"/>
</dbReference>
<dbReference type="Pfam" id="PF01520">
    <property type="entry name" value="Amidase_3"/>
    <property type="match status" value="1"/>
</dbReference>
<reference evidence="4 5" key="1">
    <citation type="submission" date="2019-10" db="EMBL/GenBank/DDBJ databases">
        <authorList>
            <person name="Wolf R A."/>
        </authorList>
    </citation>
    <scope>NUCLEOTIDE SEQUENCE [LARGE SCALE GENOMIC DNA]</scope>
    <source>
        <strain evidence="4">Collinsella_intestinalis_DSM_13632</strain>
    </source>
</reference>
<dbReference type="PANTHER" id="PTHR30404:SF0">
    <property type="entry name" value="N-ACETYLMURAMOYL-L-ALANINE AMIDASE AMIC"/>
    <property type="match status" value="1"/>
</dbReference>
<evidence type="ECO:0000313" key="4">
    <source>
        <dbReference type="EMBL" id="VWL91032.1"/>
    </source>
</evidence>
<dbReference type="GO" id="GO:0009253">
    <property type="term" value="P:peptidoglycan catabolic process"/>
    <property type="evidence" value="ECO:0007669"/>
    <property type="project" value="InterPro"/>
</dbReference>
<protein>
    <submittedName>
        <fullName evidence="4">Sporulation-specific N-acetylmuramoyl-L-alanine amidase</fullName>
        <ecNumber evidence="4">3.5.1.28</ecNumber>
    </submittedName>
</protein>
<evidence type="ECO:0000256" key="2">
    <source>
        <dbReference type="SAM" id="SignalP"/>
    </source>
</evidence>
<evidence type="ECO:0000259" key="3">
    <source>
        <dbReference type="SMART" id="SM00646"/>
    </source>
</evidence>
<name>A0A5K1IS94_9ACTN</name>
<keyword evidence="2" id="KW-0732">Signal</keyword>
<dbReference type="GeneID" id="77465245"/>
<feature type="signal peptide" evidence="2">
    <location>
        <begin position="1"/>
        <end position="27"/>
    </location>
</feature>
<sequence>MSDKACISRRGAIVSASLIAASTAMLAAGRAYGEEFAEATLLSPNDAISFLYIDNAQLEAGAEQNVVVSLSQHTRVSAAVLTVQDEAGAEQACTLSSVQDNALLFTFFPSGMGSCEVARLQFKADGAAYEIDLSEVDESYRSYKVAPVAVAYSDGEAASGPDLHVYTGDGGDELAESASIEEAASAAVAAASRSRAANPEKTGPLVIALDPGHVGVSSGAVANGTSEANATWKIAQFCKAELDSYQNVTTVFTVTPDDRLGSSSELRERVQRALNQGADVLVSLHLNSTGVGNAYGAEVWAPHNTSYNNETHAVGTDLGNQILAQLQKLGLTNRGVKFRWIDPDPKYDYPDGSNGDYYGIIREARKSNLPAIIVEHAFLDNWSDYNNFLNSDAKLQSLGIADARGIANYYGLSHAEGTVYRLYHAGTLDHHYTMDSNEYRVLGSVGWIQEGIAWYSDDKDHGRPVYRLYHAATLNHHYTMDENEYRVLGSVGWKQEGIAWYSAPKDEGKPVYRLYHEGTLDHHYTKDANEYRVLGSVGWKQEDIAWYSKE</sequence>
<evidence type="ECO:0000313" key="5">
    <source>
        <dbReference type="Proteomes" id="UP000405524"/>
    </source>
</evidence>
<dbReference type="EC" id="3.5.1.28" evidence="4"/>